<evidence type="ECO:0000259" key="9">
    <source>
        <dbReference type="PROSITE" id="PS50067"/>
    </source>
</evidence>
<dbReference type="GO" id="GO:0008017">
    <property type="term" value="F:microtubule binding"/>
    <property type="evidence" value="ECO:0007669"/>
    <property type="project" value="InterPro"/>
</dbReference>
<dbReference type="PROSITE" id="PS00411">
    <property type="entry name" value="KINESIN_MOTOR_1"/>
    <property type="match status" value="1"/>
</dbReference>
<dbReference type="SUPFAM" id="SSF52540">
    <property type="entry name" value="P-loop containing nucleoside triphosphate hydrolases"/>
    <property type="match status" value="1"/>
</dbReference>
<evidence type="ECO:0000256" key="5">
    <source>
        <dbReference type="ARBA" id="ARBA00023054"/>
    </source>
</evidence>
<dbReference type="SMART" id="SM00129">
    <property type="entry name" value="KISc"/>
    <property type="match status" value="1"/>
</dbReference>
<evidence type="ECO:0000256" key="6">
    <source>
        <dbReference type="PROSITE-ProRule" id="PRU00283"/>
    </source>
</evidence>
<feature type="compositionally biased region" description="Polar residues" evidence="8">
    <location>
        <begin position="1639"/>
        <end position="1658"/>
    </location>
</feature>
<comment type="subcellular location">
    <subcellularLocation>
        <location evidence="1">Cytoplasm</location>
    </subcellularLocation>
</comment>
<evidence type="ECO:0000313" key="11">
    <source>
        <dbReference type="Proteomes" id="UP001146120"/>
    </source>
</evidence>
<evidence type="ECO:0000313" key="10">
    <source>
        <dbReference type="EMBL" id="DAZ96700.1"/>
    </source>
</evidence>
<dbReference type="InterPro" id="IPR001752">
    <property type="entry name" value="Kinesin_motor_dom"/>
</dbReference>
<organism evidence="10 11">
    <name type="scientific">Lagenidium giganteum</name>
    <dbReference type="NCBI Taxonomy" id="4803"/>
    <lineage>
        <taxon>Eukaryota</taxon>
        <taxon>Sar</taxon>
        <taxon>Stramenopiles</taxon>
        <taxon>Oomycota</taxon>
        <taxon>Peronosporomycetes</taxon>
        <taxon>Pythiales</taxon>
        <taxon>Pythiaceae</taxon>
    </lineage>
</organism>
<keyword evidence="3 6" id="KW-0547">Nucleotide-binding</keyword>
<dbReference type="GO" id="GO:0005875">
    <property type="term" value="C:microtubule associated complex"/>
    <property type="evidence" value="ECO:0007669"/>
    <property type="project" value="TreeGrafter"/>
</dbReference>
<evidence type="ECO:0000256" key="8">
    <source>
        <dbReference type="SAM" id="MobiDB-lite"/>
    </source>
</evidence>
<keyword evidence="6" id="KW-0505">Motor protein</keyword>
<feature type="region of interest" description="Disordered" evidence="8">
    <location>
        <begin position="1625"/>
        <end position="1676"/>
    </location>
</feature>
<evidence type="ECO:0000256" key="1">
    <source>
        <dbReference type="ARBA" id="ARBA00004496"/>
    </source>
</evidence>
<dbReference type="InterPro" id="IPR027417">
    <property type="entry name" value="P-loop_NTPase"/>
</dbReference>
<comment type="similarity">
    <text evidence="6">Belongs to the TRAFAC class myosin-kinesin ATPase superfamily. Kinesin family.</text>
</comment>
<dbReference type="InterPro" id="IPR019821">
    <property type="entry name" value="Kinesin_motor_CS"/>
</dbReference>
<keyword evidence="2" id="KW-0963">Cytoplasm</keyword>
<feature type="binding site" evidence="6">
    <location>
        <begin position="109"/>
        <end position="116"/>
    </location>
    <ligand>
        <name>ATP</name>
        <dbReference type="ChEBI" id="CHEBI:30616"/>
    </ligand>
</feature>
<dbReference type="InterPro" id="IPR036961">
    <property type="entry name" value="Kinesin_motor_dom_sf"/>
</dbReference>
<evidence type="ECO:0000256" key="7">
    <source>
        <dbReference type="SAM" id="Coils"/>
    </source>
</evidence>
<feature type="compositionally biased region" description="Low complexity" evidence="8">
    <location>
        <begin position="1"/>
        <end position="13"/>
    </location>
</feature>
<dbReference type="InterPro" id="IPR027640">
    <property type="entry name" value="Kinesin-like_fam"/>
</dbReference>
<protein>
    <recommendedName>
        <fullName evidence="9">Kinesin motor domain-containing protein</fullName>
    </recommendedName>
</protein>
<comment type="caution">
    <text evidence="10">The sequence shown here is derived from an EMBL/GenBank/DDBJ whole genome shotgun (WGS) entry which is preliminary data.</text>
</comment>
<keyword evidence="5 7" id="KW-0175">Coiled coil</keyword>
<dbReference type="GO" id="GO:0007018">
    <property type="term" value="P:microtubule-based movement"/>
    <property type="evidence" value="ECO:0007669"/>
    <property type="project" value="InterPro"/>
</dbReference>
<dbReference type="GO" id="GO:0051231">
    <property type="term" value="P:spindle elongation"/>
    <property type="evidence" value="ECO:0007669"/>
    <property type="project" value="TreeGrafter"/>
</dbReference>
<dbReference type="GO" id="GO:0007052">
    <property type="term" value="P:mitotic spindle organization"/>
    <property type="evidence" value="ECO:0007669"/>
    <property type="project" value="TreeGrafter"/>
</dbReference>
<evidence type="ECO:0000256" key="4">
    <source>
        <dbReference type="ARBA" id="ARBA00022840"/>
    </source>
</evidence>
<dbReference type="Proteomes" id="UP001146120">
    <property type="component" value="Unassembled WGS sequence"/>
</dbReference>
<dbReference type="PRINTS" id="PR00380">
    <property type="entry name" value="KINESINHEAVY"/>
</dbReference>
<feature type="region of interest" description="Disordered" evidence="8">
    <location>
        <begin position="266"/>
        <end position="314"/>
    </location>
</feature>
<dbReference type="Gene3D" id="1.20.58.1520">
    <property type="match status" value="1"/>
</dbReference>
<feature type="compositionally biased region" description="Polar residues" evidence="8">
    <location>
        <begin position="273"/>
        <end position="293"/>
    </location>
</feature>
<dbReference type="PANTHER" id="PTHR47969:SF15">
    <property type="entry name" value="CHROMOSOME-ASSOCIATED KINESIN KIF4A-RELATED"/>
    <property type="match status" value="1"/>
</dbReference>
<sequence>MAATMSPTSSSSTNQETPAVNERVEERKDGSVQVAIRIRPLLPKEIAANAAVCVQAQENAVCLTTANKCFTFDNVFPLYATQTDLYATALQPQMDSFLQGFNVTVIAYGQTGSGKTFTMGNHTSAKIGPRHSIVSQEDPALSLRTDVVDEDEGLIPRFLHELFARLADDPQTTQISVSFLEIYGEEIHDLLDSESKEAPENLVLRESKSGVWVQGLTEVKVSTRMEALEQMRLGCVRRITATTEMNEHSSRSHAVYTVKVVRRVSRQVAPRSKPSTPSTTGRRNSAPTVNVQARNKLAEPSSMKQLDPDDADNEEGTVTAKLTFVDLAGSERLKKTQAAGNRMKEGIQINVGLLALGNVINALSDERRKAGPHTHVPYRSSKLTRLLQDALGGNSRTLFIACISPAEINASETLNTLQYANRAKNIQNKAVKNIDSRSAELISLKAMNEILRRELVKSRFLDLRGKTTPAQLEMTIENLLLEPKVLAYLRQLEQLAASGGMGSFSDMLAAYERSDLFNVTGSRSGGIDGSNCSTDSGSEEFSFCEENAQATGNRRTYEGKADVAFSVENLSRMLHIISLTLEIPDIGKRWAQTSKTLEAKLASLDSQIHRKEVMIKTLQVAVNKMATWLASDVEPAPQEVSRRRKWEEQQRQLQVGQARERVLQEELSELSATKKVVFTQLQAHADSCRRELKTKHEMIRDARQSAPSGIPDSNPLDLLFRSAEIKQRFGISEFSSLARFLDNEERDMASQLDAEAQIARAPSNLFPGGISSPAQEKSASHIAEEMLHELQNALDEEDLGASLQQELRCRGEVLRKIVNGWASFSAEQGVTLTEQEFISQNERQLQQCEENIRHLTAAIKMQQDRKNNMSNLLNSLTCMNTAKSLVKCAFEELYRQKRLHLATFDDERATEADKREDQDHNPGESQQIVRQYESQLESMKEQHEKDIVATLAMMSQFNFSHAEERSPSLRSAQSSPAQQKQEFDAKLSEKDTEIKELRAKIDLLESRVQESQMKEEAFQMMDRCQQIWRDLGLNEETQASKFKDINALLMQKCSEELETLEAARDKLRESIDRTYSSVKCFERILCVTDPVDLKDLHVVAGRTLLEQERYLHSVHKLLEDMVVQRLSTRTRGLESVHELMTSMGIENVDDFRYAPKDDLKHINLSHVPRELAQLKRCQARLEESPLEWNAVFNNAVGVELSVEASKADELLLSALWNEKTKRLTQAESMAKDIRARLQQMEFTREELISTMERATAEFFGSEDRSDRLIDLCAWIHQKGGQMDVSNQGLETLGLVRDYLVEVHDGRTNALSFLYSTLEEANKISQDAAAITGMDAAVCGISARNHNQEFMESTVLDYGCTRRALESGQARLRDLPTAMERNIRALLFSLNDGFVAFGIETDAQRISFFLGSDDTSFNSKRATLARYILSSSADLKQHNDGPPATNGESVTHSFLSESDPLFKDFGRVYSAQFGRAQLMRLKQSISDVEIVKSTIQCAQRRLESLQKIMRLFTEINEFKKKIGDFEANASQKNRLFGSSLRLLEEERFRKMAAKRYPSLLAALRKEVEKWMKNEEGEFDLSILGQELKNLLIDMMNTDTELMHLDLAVLDSTRPSVRKYKTTVASSSSSNISSSGPATVVMTSVTNSRPKTEANGTTSKDMGHRRNSGVNLKVGKEQ</sequence>
<reference evidence="10" key="1">
    <citation type="submission" date="2022-11" db="EMBL/GenBank/DDBJ databases">
        <authorList>
            <person name="Morgan W.R."/>
            <person name="Tartar A."/>
        </authorList>
    </citation>
    <scope>NUCLEOTIDE SEQUENCE</scope>
    <source>
        <strain evidence="10">ARSEF 373</strain>
    </source>
</reference>
<dbReference type="PANTHER" id="PTHR47969">
    <property type="entry name" value="CHROMOSOME-ASSOCIATED KINESIN KIF4A-RELATED"/>
    <property type="match status" value="1"/>
</dbReference>
<reference evidence="10" key="2">
    <citation type="journal article" date="2023" name="Microbiol Resour">
        <title>Decontamination and Annotation of the Draft Genome Sequence of the Oomycete Lagenidium giganteum ARSEF 373.</title>
        <authorList>
            <person name="Morgan W.R."/>
            <person name="Tartar A."/>
        </authorList>
    </citation>
    <scope>NUCLEOTIDE SEQUENCE</scope>
    <source>
        <strain evidence="10">ARSEF 373</strain>
    </source>
</reference>
<proteinExistence type="inferred from homology"/>
<dbReference type="Gene3D" id="3.40.850.10">
    <property type="entry name" value="Kinesin motor domain"/>
    <property type="match status" value="1"/>
</dbReference>
<evidence type="ECO:0000256" key="3">
    <source>
        <dbReference type="ARBA" id="ARBA00022741"/>
    </source>
</evidence>
<feature type="compositionally biased region" description="Polar residues" evidence="8">
    <location>
        <begin position="968"/>
        <end position="980"/>
    </location>
</feature>
<feature type="region of interest" description="Disordered" evidence="8">
    <location>
        <begin position="1"/>
        <end position="28"/>
    </location>
</feature>
<gene>
    <name evidence="10" type="ORF">N0F65_009167</name>
</gene>
<accession>A0AAV2YRT0</accession>
<dbReference type="GO" id="GO:0005737">
    <property type="term" value="C:cytoplasm"/>
    <property type="evidence" value="ECO:0007669"/>
    <property type="project" value="UniProtKB-SubCell"/>
</dbReference>
<dbReference type="GO" id="GO:0003777">
    <property type="term" value="F:microtubule motor activity"/>
    <property type="evidence" value="ECO:0007669"/>
    <property type="project" value="InterPro"/>
</dbReference>
<evidence type="ECO:0000256" key="2">
    <source>
        <dbReference type="ARBA" id="ARBA00022490"/>
    </source>
</evidence>
<feature type="domain" description="Kinesin motor" evidence="9">
    <location>
        <begin position="31"/>
        <end position="426"/>
    </location>
</feature>
<name>A0AAV2YRT0_9STRA</name>
<dbReference type="Pfam" id="PF00225">
    <property type="entry name" value="Kinesin"/>
    <property type="match status" value="2"/>
</dbReference>
<keyword evidence="11" id="KW-1185">Reference proteome</keyword>
<feature type="coiled-coil region" evidence="7">
    <location>
        <begin position="838"/>
        <end position="865"/>
    </location>
</feature>
<feature type="region of interest" description="Disordered" evidence="8">
    <location>
        <begin position="962"/>
        <end position="989"/>
    </location>
</feature>
<dbReference type="PROSITE" id="PS50067">
    <property type="entry name" value="KINESIN_MOTOR_2"/>
    <property type="match status" value="1"/>
</dbReference>
<dbReference type="EMBL" id="DAKRPA010000159">
    <property type="protein sequence ID" value="DAZ96700.1"/>
    <property type="molecule type" value="Genomic_DNA"/>
</dbReference>
<keyword evidence="4 6" id="KW-0067">ATP-binding</keyword>
<dbReference type="GO" id="GO:0005524">
    <property type="term" value="F:ATP binding"/>
    <property type="evidence" value="ECO:0007669"/>
    <property type="project" value="UniProtKB-UniRule"/>
</dbReference>